<dbReference type="GO" id="GO:0005524">
    <property type="term" value="F:ATP binding"/>
    <property type="evidence" value="ECO:0007669"/>
    <property type="project" value="UniProtKB-KW"/>
</dbReference>
<keyword evidence="2" id="KW-0067">ATP-binding</keyword>
<evidence type="ECO:0000313" key="3">
    <source>
        <dbReference type="Proteomes" id="UP001597048"/>
    </source>
</evidence>
<sequence length="222" mass="24587">MTQKILMSWSSGKDSAWALQQLLQNPEYEVVGLFTTISEEFDRVAMHGVRTELLRQQAAAIGLPLDIISLPSPCTNELYNQRMNTFIQQAKARGIIGMAFGDLLLEDVRNYREKQLKDADMAAIFPIWGADTHVLPYAMFDAGLRTVITCLDPNKVPPHFAGQELTPTLLAALPADTDPCGENGEFHTFVFDSPLFKQPLNINVGECVTRNGLIFADLLACS</sequence>
<reference evidence="3" key="1">
    <citation type="journal article" date="2019" name="Int. J. Syst. Evol. Microbiol.">
        <title>The Global Catalogue of Microorganisms (GCM) 10K type strain sequencing project: providing services to taxonomists for standard genome sequencing and annotation.</title>
        <authorList>
            <consortium name="The Broad Institute Genomics Platform"/>
            <consortium name="The Broad Institute Genome Sequencing Center for Infectious Disease"/>
            <person name="Wu L."/>
            <person name="Ma J."/>
        </authorList>
    </citation>
    <scope>NUCLEOTIDE SEQUENCE [LARGE SCALE GENOMIC DNA]</scope>
    <source>
        <strain evidence="3">CCUG 60525</strain>
    </source>
</reference>
<evidence type="ECO:0000259" key="1">
    <source>
        <dbReference type="Pfam" id="PF01902"/>
    </source>
</evidence>
<evidence type="ECO:0000313" key="2">
    <source>
        <dbReference type="EMBL" id="MFD1009668.1"/>
    </source>
</evidence>
<dbReference type="SUPFAM" id="SSF52402">
    <property type="entry name" value="Adenine nucleotide alpha hydrolases-like"/>
    <property type="match status" value="1"/>
</dbReference>
<proteinExistence type="predicted"/>
<dbReference type="EMBL" id="JBHTJS010000063">
    <property type="protein sequence ID" value="MFD1009668.1"/>
    <property type="molecule type" value="Genomic_DNA"/>
</dbReference>
<gene>
    <name evidence="2" type="ORF">ACFQ1C_16085</name>
</gene>
<keyword evidence="2" id="KW-0547">Nucleotide-binding</keyword>
<dbReference type="InterPro" id="IPR014729">
    <property type="entry name" value="Rossmann-like_a/b/a_fold"/>
</dbReference>
<dbReference type="Proteomes" id="UP001597048">
    <property type="component" value="Unassembled WGS sequence"/>
</dbReference>
<protein>
    <submittedName>
        <fullName evidence="2">ATP-binding protein</fullName>
    </submittedName>
</protein>
<name>A0ABW3KMX2_9GAMM</name>
<dbReference type="Gene3D" id="3.40.50.620">
    <property type="entry name" value="HUPs"/>
    <property type="match status" value="1"/>
</dbReference>
<comment type="caution">
    <text evidence="2">The sequence shown here is derived from an EMBL/GenBank/DDBJ whole genome shotgun (WGS) entry which is preliminary data.</text>
</comment>
<dbReference type="Gene3D" id="3.90.1490.10">
    <property type="entry name" value="putative n-type atp pyrophosphatase, domain 2"/>
    <property type="match status" value="1"/>
</dbReference>
<keyword evidence="3" id="KW-1185">Reference proteome</keyword>
<accession>A0ABW3KMX2</accession>
<dbReference type="Pfam" id="PF01902">
    <property type="entry name" value="Diphthami_syn_2"/>
    <property type="match status" value="1"/>
</dbReference>
<dbReference type="InterPro" id="IPR002761">
    <property type="entry name" value="Diphthami_syn_dom"/>
</dbReference>
<feature type="domain" description="Diphthamide synthase" evidence="1">
    <location>
        <begin position="5"/>
        <end position="204"/>
    </location>
</feature>
<dbReference type="RefSeq" id="WP_379559693.1">
    <property type="nucleotide sequence ID" value="NZ_JBHTJS010000063.1"/>
</dbReference>
<organism evidence="2 3">
    <name type="scientific">Oceanisphaera ostreae</name>
    <dbReference type="NCBI Taxonomy" id="914151"/>
    <lineage>
        <taxon>Bacteria</taxon>
        <taxon>Pseudomonadati</taxon>
        <taxon>Pseudomonadota</taxon>
        <taxon>Gammaproteobacteria</taxon>
        <taxon>Aeromonadales</taxon>
        <taxon>Aeromonadaceae</taxon>
        <taxon>Oceanisphaera</taxon>
    </lineage>
</organism>